<evidence type="ECO:0000256" key="6">
    <source>
        <dbReference type="SAM" id="Phobius"/>
    </source>
</evidence>
<sequence length="809" mass="89017">MFTAIFKNVYRSLTHQKRYAAINILGLALGVAVFLVMALIVHYEETYDTTLPRAGQIYQVDEVARLPHTAPEENDNVSFVPFPFLKQDFHEIQAATYVMRIPLTVRSGEEIGQEQVTMTDKDFFSIFDLTLLAGDKATALDGPEKVVISQNMARKYFGTTDALGKTLHIDDDKGDAVVTGILAQPPANRTVNFDIVELTPSKWFSYWPFKTWGAEWGTIWVRLAHPQDRARVDQGFQHYIARHPGRDTLGSVKEMFGDGGLELVPLPHVHFHNVEIGEGGNSRALIHILGLIGCAALATAVINYVNLATSRSVLRAREVAMRKVLGATRAALITQFMCEALVLVLIAVFIGAALTEIALHWVNAWGGWSLWMDWPFLFPILGAVIAVTTCVAGFYPAIILSGYRPAIILASSKTPSGGRLESAVRSALVVGQFGFALVLGICTMVMLSQASYIRHMDRGVRQDGLIVIDSLWNQSLKARQKEIITRLSAVPGVSIATRSDLYPYHAVDGMDFALAGHADKHNMRWGSATVGYFDAIGAHLIAGRFFDAQHGMDYIRQDGDEVERNVILSRQAVVELGFASPEKAVGASVHTVYNGQNGAESHIIGVVEDIRFNGAQGHMRPILYYGTNRPITLCGALIRYDHVPQNVMMDRLKAAWHDIAPDAAFSAKSVSEIYAADSAPEQNRGSLFAMGAGVAIGIACLGLYGLSSFYVSRRRQEIGIRKVLGAQPRDILFQFLREFLKPVVLAAFIAWPVAWFLMRSWLSDYSNRIALTPVPFTLITLGALCIASLTVLGQTFRAVKQAPVEALRQ</sequence>
<feature type="transmembrane region" description="Helical" evidence="6">
    <location>
        <begin position="424"/>
        <end position="447"/>
    </location>
</feature>
<dbReference type="InterPro" id="IPR025857">
    <property type="entry name" value="MacB_PCD"/>
</dbReference>
<dbReference type="Pfam" id="PF12704">
    <property type="entry name" value="MacB_PCD"/>
    <property type="match status" value="1"/>
</dbReference>
<gene>
    <name evidence="9" type="ORF">AA106556_1086</name>
</gene>
<keyword evidence="3 6" id="KW-0812">Transmembrane</keyword>
<evidence type="ECO:0000313" key="10">
    <source>
        <dbReference type="Proteomes" id="UP001062443"/>
    </source>
</evidence>
<keyword evidence="4 6" id="KW-1133">Transmembrane helix</keyword>
<comment type="caution">
    <text evidence="9">The sequence shown here is derived from an EMBL/GenBank/DDBJ whole genome shotgun (WGS) entry which is preliminary data.</text>
</comment>
<proteinExistence type="predicted"/>
<evidence type="ECO:0000259" key="7">
    <source>
        <dbReference type="Pfam" id="PF02687"/>
    </source>
</evidence>
<feature type="domain" description="ABC3 transporter permease C-terminal" evidence="7">
    <location>
        <begin position="291"/>
        <end position="398"/>
    </location>
</feature>
<evidence type="ECO:0000259" key="8">
    <source>
        <dbReference type="Pfam" id="PF12704"/>
    </source>
</evidence>
<dbReference type="PANTHER" id="PTHR30572">
    <property type="entry name" value="MEMBRANE COMPONENT OF TRANSPORTER-RELATED"/>
    <property type="match status" value="1"/>
</dbReference>
<dbReference type="Pfam" id="PF02687">
    <property type="entry name" value="FtsX"/>
    <property type="match status" value="2"/>
</dbReference>
<keyword evidence="5 6" id="KW-0472">Membrane</keyword>
<dbReference type="EMBL" id="BAQB01000013">
    <property type="protein sequence ID" value="GBR46371.1"/>
    <property type="molecule type" value="Genomic_DNA"/>
</dbReference>
<accession>A0ABQ0QIT5</accession>
<feature type="transmembrane region" description="Helical" evidence="6">
    <location>
        <begin position="374"/>
        <end position="403"/>
    </location>
</feature>
<feature type="transmembrane region" description="Helical" evidence="6">
    <location>
        <begin position="770"/>
        <end position="792"/>
    </location>
</feature>
<feature type="domain" description="ABC3 transporter permease C-terminal" evidence="7">
    <location>
        <begin position="692"/>
        <end position="802"/>
    </location>
</feature>
<dbReference type="Proteomes" id="UP001062443">
    <property type="component" value="Unassembled WGS sequence"/>
</dbReference>
<evidence type="ECO:0000256" key="4">
    <source>
        <dbReference type="ARBA" id="ARBA00022989"/>
    </source>
</evidence>
<evidence type="ECO:0000256" key="1">
    <source>
        <dbReference type="ARBA" id="ARBA00004651"/>
    </source>
</evidence>
<protein>
    <submittedName>
        <fullName evidence="9">Transmembrane transport protein</fullName>
    </submittedName>
</protein>
<feature type="transmembrane region" description="Helical" evidence="6">
    <location>
        <begin position="330"/>
        <end position="354"/>
    </location>
</feature>
<dbReference type="InterPro" id="IPR050250">
    <property type="entry name" value="Macrolide_Exporter_MacB"/>
</dbReference>
<keyword evidence="10" id="KW-1185">Reference proteome</keyword>
<feature type="domain" description="MacB-like periplasmic core" evidence="8">
    <location>
        <begin position="21"/>
        <end position="234"/>
    </location>
</feature>
<feature type="transmembrane region" description="Helical" evidence="6">
    <location>
        <begin position="20"/>
        <end position="43"/>
    </location>
</feature>
<evidence type="ECO:0000256" key="3">
    <source>
        <dbReference type="ARBA" id="ARBA00022692"/>
    </source>
</evidence>
<dbReference type="PANTHER" id="PTHR30572:SF18">
    <property type="entry name" value="ABC-TYPE MACROLIDE FAMILY EXPORT SYSTEM PERMEASE COMPONENT 2"/>
    <property type="match status" value="1"/>
</dbReference>
<name>A0ABQ0QIT5_9PROT</name>
<feature type="transmembrane region" description="Helical" evidence="6">
    <location>
        <begin position="687"/>
        <end position="711"/>
    </location>
</feature>
<evidence type="ECO:0000256" key="2">
    <source>
        <dbReference type="ARBA" id="ARBA00022475"/>
    </source>
</evidence>
<evidence type="ECO:0000313" key="9">
    <source>
        <dbReference type="EMBL" id="GBR46371.1"/>
    </source>
</evidence>
<reference evidence="9" key="1">
    <citation type="submission" date="2013-04" db="EMBL/GenBank/DDBJ databases">
        <title>The genome sequencing project of 58 acetic acid bacteria.</title>
        <authorList>
            <person name="Okamoto-Kainuma A."/>
            <person name="Ishikawa M."/>
            <person name="Umino S."/>
            <person name="Koizumi Y."/>
            <person name="Shiwa Y."/>
            <person name="Yoshikawa H."/>
            <person name="Matsutani M."/>
            <person name="Matsushita K."/>
        </authorList>
    </citation>
    <scope>NUCLEOTIDE SEQUENCE</scope>
    <source>
        <strain evidence="9">NBRC 106556</strain>
    </source>
</reference>
<feature type="transmembrane region" description="Helical" evidence="6">
    <location>
        <begin position="284"/>
        <end position="309"/>
    </location>
</feature>
<comment type="subcellular location">
    <subcellularLocation>
        <location evidence="1">Cell membrane</location>
        <topology evidence="1">Multi-pass membrane protein</topology>
    </subcellularLocation>
</comment>
<dbReference type="RefSeq" id="WP_068171187.1">
    <property type="nucleotide sequence ID" value="NZ_BAQB01000013.1"/>
</dbReference>
<organism evidence="9 10">
    <name type="scientific">Neokomagataea tanensis NBRC 106556</name>
    <dbReference type="NCBI Taxonomy" id="1223519"/>
    <lineage>
        <taxon>Bacteria</taxon>
        <taxon>Pseudomonadati</taxon>
        <taxon>Pseudomonadota</taxon>
        <taxon>Alphaproteobacteria</taxon>
        <taxon>Acetobacterales</taxon>
        <taxon>Acetobacteraceae</taxon>
        <taxon>Neokomagataea</taxon>
    </lineage>
</organism>
<keyword evidence="2" id="KW-1003">Cell membrane</keyword>
<feature type="transmembrane region" description="Helical" evidence="6">
    <location>
        <begin position="739"/>
        <end position="758"/>
    </location>
</feature>
<dbReference type="InterPro" id="IPR003838">
    <property type="entry name" value="ABC3_permease_C"/>
</dbReference>
<evidence type="ECO:0000256" key="5">
    <source>
        <dbReference type="ARBA" id="ARBA00023136"/>
    </source>
</evidence>